<accession>A0A9P1ITC7</accession>
<keyword evidence="2" id="KW-1185">Reference proteome</keyword>
<sequence length="184" mass="20386">MLITESETKCRTSLKGNGIKSKVPAQKLMSFWVDSETPLENINATITLIDSETQVKVFTSADHKNKKMTFFYTLPNSNAKQVIISINVAEDNYRLICDIEKNNEKPTEFDRTIMEITAQLSQDADATRPVFSELKKMDGTEESLAVEGKTNDGVVPAVDASLAVGNINKDQVGTNDMGRQFEST</sequence>
<dbReference type="EMBL" id="CANHGI010000005">
    <property type="protein sequence ID" value="CAI5450857.1"/>
    <property type="molecule type" value="Genomic_DNA"/>
</dbReference>
<reference evidence="1" key="1">
    <citation type="submission" date="2022-11" db="EMBL/GenBank/DDBJ databases">
        <authorList>
            <person name="Kikuchi T."/>
        </authorList>
    </citation>
    <scope>NUCLEOTIDE SEQUENCE</scope>
    <source>
        <strain evidence="1">PS1010</strain>
    </source>
</reference>
<dbReference type="Proteomes" id="UP001152747">
    <property type="component" value="Unassembled WGS sequence"/>
</dbReference>
<proteinExistence type="predicted"/>
<evidence type="ECO:0000313" key="2">
    <source>
        <dbReference type="Proteomes" id="UP001152747"/>
    </source>
</evidence>
<evidence type="ECO:0000313" key="1">
    <source>
        <dbReference type="EMBL" id="CAI5450857.1"/>
    </source>
</evidence>
<name>A0A9P1ITC7_9PELO</name>
<gene>
    <name evidence="1" type="ORF">CAMP_LOCUS13494</name>
</gene>
<dbReference type="AlphaFoldDB" id="A0A9P1ITC7"/>
<comment type="caution">
    <text evidence="1">The sequence shown here is derived from an EMBL/GenBank/DDBJ whole genome shotgun (WGS) entry which is preliminary data.</text>
</comment>
<protein>
    <submittedName>
        <fullName evidence="1">Uncharacterized protein</fullName>
    </submittedName>
</protein>
<organism evidence="1 2">
    <name type="scientific">Caenorhabditis angaria</name>
    <dbReference type="NCBI Taxonomy" id="860376"/>
    <lineage>
        <taxon>Eukaryota</taxon>
        <taxon>Metazoa</taxon>
        <taxon>Ecdysozoa</taxon>
        <taxon>Nematoda</taxon>
        <taxon>Chromadorea</taxon>
        <taxon>Rhabditida</taxon>
        <taxon>Rhabditina</taxon>
        <taxon>Rhabditomorpha</taxon>
        <taxon>Rhabditoidea</taxon>
        <taxon>Rhabditidae</taxon>
        <taxon>Peloderinae</taxon>
        <taxon>Caenorhabditis</taxon>
    </lineage>
</organism>